<dbReference type="InterPro" id="IPR052702">
    <property type="entry name" value="MscS-like_channel"/>
</dbReference>
<comment type="similarity">
    <text evidence="2">Belongs to the MscS (TC 1.A.23) family.</text>
</comment>
<organism evidence="10 11">
    <name type="scientific">Pelomonas dachongensis</name>
    <dbReference type="NCBI Taxonomy" id="3299029"/>
    <lineage>
        <taxon>Bacteria</taxon>
        <taxon>Pseudomonadati</taxon>
        <taxon>Pseudomonadota</taxon>
        <taxon>Betaproteobacteria</taxon>
        <taxon>Burkholderiales</taxon>
        <taxon>Sphaerotilaceae</taxon>
        <taxon>Roseateles</taxon>
    </lineage>
</organism>
<dbReference type="SUPFAM" id="SSF50182">
    <property type="entry name" value="Sm-like ribonucleoproteins"/>
    <property type="match status" value="1"/>
</dbReference>
<dbReference type="SUPFAM" id="SSF82861">
    <property type="entry name" value="Mechanosensitive channel protein MscS (YggB), transmembrane region"/>
    <property type="match status" value="1"/>
</dbReference>
<accession>A0ABW7EUI3</accession>
<evidence type="ECO:0000259" key="8">
    <source>
        <dbReference type="Pfam" id="PF00924"/>
    </source>
</evidence>
<feature type="transmembrane region" description="Helical" evidence="7">
    <location>
        <begin position="434"/>
        <end position="457"/>
    </location>
</feature>
<dbReference type="Gene3D" id="3.30.70.100">
    <property type="match status" value="1"/>
</dbReference>
<dbReference type="PANTHER" id="PTHR30347">
    <property type="entry name" value="POTASSIUM CHANNEL RELATED"/>
    <property type="match status" value="1"/>
</dbReference>
<feature type="transmembrane region" description="Helical" evidence="7">
    <location>
        <begin position="17"/>
        <end position="35"/>
    </location>
</feature>
<keyword evidence="11" id="KW-1185">Reference proteome</keyword>
<feature type="transmembrane region" description="Helical" evidence="7">
    <location>
        <begin position="597"/>
        <end position="623"/>
    </location>
</feature>
<keyword evidence="4 7" id="KW-0812">Transmembrane</keyword>
<dbReference type="InterPro" id="IPR011066">
    <property type="entry name" value="MscS_channel_C_sf"/>
</dbReference>
<dbReference type="Gene3D" id="2.30.30.60">
    <property type="match status" value="1"/>
</dbReference>
<evidence type="ECO:0000259" key="9">
    <source>
        <dbReference type="Pfam" id="PF21082"/>
    </source>
</evidence>
<evidence type="ECO:0000256" key="1">
    <source>
        <dbReference type="ARBA" id="ARBA00004651"/>
    </source>
</evidence>
<dbReference type="Proteomes" id="UP001606300">
    <property type="component" value="Unassembled WGS sequence"/>
</dbReference>
<dbReference type="InterPro" id="IPR023408">
    <property type="entry name" value="MscS_beta-dom_sf"/>
</dbReference>
<feature type="transmembrane region" description="Helical" evidence="7">
    <location>
        <begin position="396"/>
        <end position="414"/>
    </location>
</feature>
<keyword evidence="3" id="KW-1003">Cell membrane</keyword>
<evidence type="ECO:0000256" key="4">
    <source>
        <dbReference type="ARBA" id="ARBA00022692"/>
    </source>
</evidence>
<comment type="subcellular location">
    <subcellularLocation>
        <location evidence="1">Cell membrane</location>
        <topology evidence="1">Multi-pass membrane protein</topology>
    </subcellularLocation>
</comment>
<dbReference type="SUPFAM" id="SSF82689">
    <property type="entry name" value="Mechanosensitive channel protein MscS (YggB), C-terminal domain"/>
    <property type="match status" value="1"/>
</dbReference>
<evidence type="ECO:0000256" key="3">
    <source>
        <dbReference type="ARBA" id="ARBA00022475"/>
    </source>
</evidence>
<dbReference type="InterPro" id="IPR010920">
    <property type="entry name" value="LSM_dom_sf"/>
</dbReference>
<feature type="transmembrane region" description="Helical" evidence="7">
    <location>
        <begin position="469"/>
        <end position="490"/>
    </location>
</feature>
<feature type="transmembrane region" description="Helical" evidence="7">
    <location>
        <begin position="629"/>
        <end position="651"/>
    </location>
</feature>
<gene>
    <name evidence="10" type="ORF">ACG02S_23030</name>
</gene>
<dbReference type="Pfam" id="PF00924">
    <property type="entry name" value="MS_channel_2nd"/>
    <property type="match status" value="1"/>
</dbReference>
<evidence type="ECO:0000256" key="6">
    <source>
        <dbReference type="ARBA" id="ARBA00023136"/>
    </source>
</evidence>
<evidence type="ECO:0000256" key="7">
    <source>
        <dbReference type="SAM" id="Phobius"/>
    </source>
</evidence>
<reference evidence="10 11" key="1">
    <citation type="submission" date="2024-09" db="EMBL/GenBank/DDBJ databases">
        <title>Novel species of the genus Pelomonas and Roseateles isolated from streams.</title>
        <authorList>
            <person name="Lu H."/>
        </authorList>
    </citation>
    <scope>NUCLEOTIDE SEQUENCE [LARGE SCALE GENOMIC DNA]</scope>
    <source>
        <strain evidence="10 11">DC23W</strain>
    </source>
</reference>
<dbReference type="InterPro" id="IPR011014">
    <property type="entry name" value="MscS_channel_TM-2"/>
</dbReference>
<dbReference type="EMBL" id="JBIGHY010000011">
    <property type="protein sequence ID" value="MFG6416777.1"/>
    <property type="molecule type" value="Genomic_DNA"/>
</dbReference>
<keyword evidence="5 7" id="KW-1133">Transmembrane helix</keyword>
<dbReference type="InterPro" id="IPR006685">
    <property type="entry name" value="MscS_channel_2nd"/>
</dbReference>
<dbReference type="Pfam" id="PF21082">
    <property type="entry name" value="MS_channel_3rd"/>
    <property type="match status" value="1"/>
</dbReference>
<keyword evidence="6 7" id="KW-0472">Membrane</keyword>
<proteinExistence type="inferred from homology"/>
<evidence type="ECO:0000256" key="5">
    <source>
        <dbReference type="ARBA" id="ARBA00022989"/>
    </source>
</evidence>
<dbReference type="PANTHER" id="PTHR30347:SF1">
    <property type="entry name" value="MECHANOSENSITIVE CHANNEL MSCK"/>
    <property type="match status" value="1"/>
</dbReference>
<feature type="transmembrane region" description="Helical" evidence="7">
    <location>
        <begin position="555"/>
        <end position="576"/>
    </location>
</feature>
<dbReference type="InterPro" id="IPR049278">
    <property type="entry name" value="MS_channel_C"/>
</dbReference>
<feature type="transmembrane region" description="Helical" evidence="7">
    <location>
        <begin position="511"/>
        <end position="535"/>
    </location>
</feature>
<sequence>MTGVGGGLLERGRVTQALYLILVLFLCVLGLAFPGEVRADSPATAASAPATGAARVPVTPADILLLAAQDQRFADRLRRQLARPDPAQDLLASLAALDASVEEKLRAFGADALAELPIARLESLDRHWKFDARRFAQWQADAQRKLMPFDDAAAQVARRRQVWEATRASAVLDQLPPAMLERVDVVLAALDQVRQDLAAPLARQVELSRRADALAAQIETGSAEVEDAIALIDRRLLAVDAPPLWALPARAAAAPEGEEFSRGMEIEAQFARDYVAAAPVNRRALLVLQPLLLMLMLLARHRSRDWPADASDDRAALHRPIAAWLLLSMMSVLVLEPEAPLLAHQVALLIALVPLLRLLPTRRQPVLDHWPLVAVGLYVLNFAALVPSATGIGYRFVHLGLTLLALGLTLWLLWRSHRPVHDPSAARAVRVARAAAWCAAALLGTALVMNVVGNVSLADMLLGGVIESGYFGLLLYATVGVARALLRALLDETFLQPLPLLQRHSRQLFGMLSRALVAGAAVGGLAYAMTAFRVMRPAQGALTAMLGYHFEVGEISVSLGDLLVFALSVLIAWWVARAVRQVLGEQLSARPSLPRGVANSVASLSYYAVLLLGFLLALSAAGFKVSQLALVFGALGVGIGFGLQNIVNNFVSGLVLMFERPLRPGDVVEVAGAAGRVQAIGMRATIIRTFDGAEVVVPNGTLLSSSLTNWTLVDHSRRIEIEVGVVYGTEPAQVLALLQAVALATPGVAAQPAPSALMKGYGDSSLDFVLRAWTTDFDNWTSIRSAMLVNVNTALGEAGIQIPFNQYDLNLRSVSGEALAVLRPEPPGALPDVEPLAPSR</sequence>
<feature type="domain" description="Mechanosensitive ion channel MscS" evidence="8">
    <location>
        <begin position="645"/>
        <end position="711"/>
    </location>
</feature>
<evidence type="ECO:0000313" key="11">
    <source>
        <dbReference type="Proteomes" id="UP001606300"/>
    </source>
</evidence>
<protein>
    <submittedName>
        <fullName evidence="10">Mechanosensitive ion channel family protein</fullName>
    </submittedName>
</protein>
<comment type="caution">
    <text evidence="10">The sequence shown here is derived from an EMBL/GenBank/DDBJ whole genome shotgun (WGS) entry which is preliminary data.</text>
</comment>
<dbReference type="RefSeq" id="WP_394472841.1">
    <property type="nucleotide sequence ID" value="NZ_JBIGHY010000011.1"/>
</dbReference>
<dbReference type="Gene3D" id="1.10.287.1260">
    <property type="match status" value="1"/>
</dbReference>
<evidence type="ECO:0000313" key="10">
    <source>
        <dbReference type="EMBL" id="MFG6416777.1"/>
    </source>
</evidence>
<name>A0ABW7EUI3_9BURK</name>
<evidence type="ECO:0000256" key="2">
    <source>
        <dbReference type="ARBA" id="ARBA00008017"/>
    </source>
</evidence>
<feature type="domain" description="Mechanosensitive ion channel MscS C-terminal" evidence="9">
    <location>
        <begin position="719"/>
        <end position="802"/>
    </location>
</feature>
<feature type="transmembrane region" description="Helical" evidence="7">
    <location>
        <begin position="371"/>
        <end position="390"/>
    </location>
</feature>